<evidence type="ECO:0000313" key="3">
    <source>
        <dbReference type="EMBL" id="RKR93015.1"/>
    </source>
</evidence>
<dbReference type="InterPro" id="IPR001466">
    <property type="entry name" value="Beta-lactam-related"/>
</dbReference>
<gene>
    <name evidence="3" type="ORF">BDK92_7517</name>
</gene>
<reference evidence="3 4" key="1">
    <citation type="submission" date="2018-10" db="EMBL/GenBank/DDBJ databases">
        <title>Sequencing the genomes of 1000 actinobacteria strains.</title>
        <authorList>
            <person name="Klenk H.-P."/>
        </authorList>
    </citation>
    <scope>NUCLEOTIDE SEQUENCE [LARGE SCALE GENOMIC DNA]</scope>
    <source>
        <strain evidence="3 4">DSM 45175</strain>
    </source>
</reference>
<accession>A0A495JWT1</accession>
<dbReference type="OrthoDB" id="3174977at2"/>
<keyword evidence="4" id="KW-1185">Reference proteome</keyword>
<dbReference type="PANTHER" id="PTHR46825:SF15">
    <property type="entry name" value="BETA-LACTAMASE-RELATED DOMAIN-CONTAINING PROTEIN"/>
    <property type="match status" value="1"/>
</dbReference>
<sequence>MAAHLESTGLPGAAIAITHRGQVVYLRGYGHDSAGDRVTANSLFPVGSVSKSFTALAVMQLVDAGRLELDTPVQRYLPDFAPRGSRSASITVRQLLNQTSGLSDRTFSDAREPQPASLQESVTRLRSAAPATAPGAKWNYHNPNYHIAARLVEVVAQTPFADYLKRHVFGPLNMASTVTLNNTRDFHGVPKGHAYVYGRAVARSEPAQFVNGSHGVVSTAHDMAQWLILHNNLGKSMNGAQVVSPQALDVLHTAPNPEPGYAMGWFAETDDGRNELAHDGAWFTFTADQTLLPETGYGIAVLANVGIGLGISDTSVITQGLITLIEGETPQPGSKSTLVVHLVLAGLTLLTIAAGAWGALRSRLWAQRRSGRPIWRLGLRLLPYGIPLVVLWWLPPIVDAVFNGPAITWSQIMVGGIPLVVWIVSGVVMSVAVVGLRCIALLRLRPVPLTGRSQSTSSEPFPT</sequence>
<dbReference type="Pfam" id="PF00144">
    <property type="entry name" value="Beta-lactamase"/>
    <property type="match status" value="1"/>
</dbReference>
<feature type="domain" description="Beta-lactamase-related" evidence="2">
    <location>
        <begin position="3"/>
        <end position="305"/>
    </location>
</feature>
<feature type="transmembrane region" description="Helical" evidence="1">
    <location>
        <begin position="381"/>
        <end position="398"/>
    </location>
</feature>
<feature type="transmembrane region" description="Helical" evidence="1">
    <location>
        <begin position="418"/>
        <end position="442"/>
    </location>
</feature>
<organism evidence="3 4">
    <name type="scientific">Micromonospora pisi</name>
    <dbReference type="NCBI Taxonomy" id="589240"/>
    <lineage>
        <taxon>Bacteria</taxon>
        <taxon>Bacillati</taxon>
        <taxon>Actinomycetota</taxon>
        <taxon>Actinomycetes</taxon>
        <taxon>Micromonosporales</taxon>
        <taxon>Micromonosporaceae</taxon>
        <taxon>Micromonospora</taxon>
    </lineage>
</organism>
<dbReference type="EMBL" id="RBKT01000001">
    <property type="protein sequence ID" value="RKR93015.1"/>
    <property type="molecule type" value="Genomic_DNA"/>
</dbReference>
<keyword evidence="1" id="KW-0472">Membrane</keyword>
<dbReference type="PANTHER" id="PTHR46825">
    <property type="entry name" value="D-ALANYL-D-ALANINE-CARBOXYPEPTIDASE/ENDOPEPTIDASE AMPH"/>
    <property type="match status" value="1"/>
</dbReference>
<dbReference type="Gene3D" id="3.40.710.10">
    <property type="entry name" value="DD-peptidase/beta-lactamase superfamily"/>
    <property type="match status" value="1"/>
</dbReference>
<name>A0A495JWT1_9ACTN</name>
<evidence type="ECO:0000256" key="1">
    <source>
        <dbReference type="SAM" id="Phobius"/>
    </source>
</evidence>
<keyword evidence="1" id="KW-0812">Transmembrane</keyword>
<proteinExistence type="predicted"/>
<dbReference type="InterPro" id="IPR050491">
    <property type="entry name" value="AmpC-like"/>
</dbReference>
<dbReference type="InterPro" id="IPR012338">
    <property type="entry name" value="Beta-lactam/transpept-like"/>
</dbReference>
<evidence type="ECO:0000313" key="4">
    <source>
        <dbReference type="Proteomes" id="UP000277671"/>
    </source>
</evidence>
<protein>
    <submittedName>
        <fullName evidence="3">CubicO group peptidase (Beta-lactamase class C family)</fullName>
    </submittedName>
</protein>
<comment type="caution">
    <text evidence="3">The sequence shown here is derived from an EMBL/GenBank/DDBJ whole genome shotgun (WGS) entry which is preliminary data.</text>
</comment>
<dbReference type="SUPFAM" id="SSF56601">
    <property type="entry name" value="beta-lactamase/transpeptidase-like"/>
    <property type="match status" value="1"/>
</dbReference>
<evidence type="ECO:0000259" key="2">
    <source>
        <dbReference type="Pfam" id="PF00144"/>
    </source>
</evidence>
<dbReference type="AlphaFoldDB" id="A0A495JWT1"/>
<dbReference type="RefSeq" id="WP_121161047.1">
    <property type="nucleotide sequence ID" value="NZ_RBKT01000001.1"/>
</dbReference>
<keyword evidence="1" id="KW-1133">Transmembrane helix</keyword>
<dbReference type="Proteomes" id="UP000277671">
    <property type="component" value="Unassembled WGS sequence"/>
</dbReference>
<feature type="transmembrane region" description="Helical" evidence="1">
    <location>
        <begin position="338"/>
        <end position="360"/>
    </location>
</feature>